<feature type="signal peptide" evidence="2">
    <location>
        <begin position="1"/>
        <end position="26"/>
    </location>
</feature>
<feature type="chain" id="PRO_5046888265" description="DUF1795 domain-containing protein" evidence="2">
    <location>
        <begin position="27"/>
        <end position="236"/>
    </location>
</feature>
<evidence type="ECO:0008006" key="5">
    <source>
        <dbReference type="Google" id="ProtNLM"/>
    </source>
</evidence>
<comment type="caution">
    <text evidence="3">The sequence shown here is derived from an EMBL/GenBank/DDBJ whole genome shotgun (WGS) entry which is preliminary data.</text>
</comment>
<keyword evidence="4" id="KW-1185">Reference proteome</keyword>
<organism evidence="3 4">
    <name type="scientific">Ornithinimicrobium pekingense</name>
    <dbReference type="NCBI Taxonomy" id="384677"/>
    <lineage>
        <taxon>Bacteria</taxon>
        <taxon>Bacillati</taxon>
        <taxon>Actinomycetota</taxon>
        <taxon>Actinomycetes</taxon>
        <taxon>Micrococcales</taxon>
        <taxon>Ornithinimicrobiaceae</taxon>
        <taxon>Ornithinimicrobium</taxon>
    </lineage>
</organism>
<evidence type="ECO:0000256" key="1">
    <source>
        <dbReference type="SAM" id="MobiDB-lite"/>
    </source>
</evidence>
<dbReference type="Gene3D" id="3.40.1000.10">
    <property type="entry name" value="Mog1/PsbP, alpha/beta/alpha sandwich"/>
    <property type="match status" value="1"/>
</dbReference>
<gene>
    <name evidence="3" type="ORF">GCM10011509_12290</name>
</gene>
<evidence type="ECO:0000313" key="4">
    <source>
        <dbReference type="Proteomes" id="UP000662111"/>
    </source>
</evidence>
<feature type="region of interest" description="Disordered" evidence="1">
    <location>
        <begin position="30"/>
        <end position="99"/>
    </location>
</feature>
<evidence type="ECO:0000256" key="2">
    <source>
        <dbReference type="SAM" id="SignalP"/>
    </source>
</evidence>
<evidence type="ECO:0000313" key="3">
    <source>
        <dbReference type="EMBL" id="GGK65563.1"/>
    </source>
</evidence>
<name>A0ABQ2F8Z9_9MICO</name>
<dbReference type="EMBL" id="BMLB01000002">
    <property type="protein sequence ID" value="GGK65563.1"/>
    <property type="molecule type" value="Genomic_DNA"/>
</dbReference>
<feature type="compositionally biased region" description="Low complexity" evidence="1">
    <location>
        <begin position="36"/>
        <end position="74"/>
    </location>
</feature>
<sequence length="236" mass="24904">MTLTPRRRRPVATTGATALLALTVLAGCAQEEPTNDEVSSSAPSVDDAVATSEDAATGTADDAAATSQAPEEAAVTSAAPDDEAASTAGPRSVTAADDSFEIEIPDRWEDALDLVEGEGILVAAKDTERVDDFFTNVVVTEEEYVSNLTSAVEETAAELAGEDGEYELLEPVEVDGNRAPGYTLVREVEGVAVHQTQRWISHDGTLYVVTFSAVESQAEDAAPVLEEILASWTWND</sequence>
<dbReference type="RefSeq" id="WP_156875657.1">
    <property type="nucleotide sequence ID" value="NZ_BMLB01000002.1"/>
</dbReference>
<keyword evidence="2" id="KW-0732">Signal</keyword>
<accession>A0ABQ2F8Z9</accession>
<reference evidence="4" key="1">
    <citation type="journal article" date="2019" name="Int. J. Syst. Evol. Microbiol.">
        <title>The Global Catalogue of Microorganisms (GCM) 10K type strain sequencing project: providing services to taxonomists for standard genome sequencing and annotation.</title>
        <authorList>
            <consortium name="The Broad Institute Genomics Platform"/>
            <consortium name="The Broad Institute Genome Sequencing Center for Infectious Disease"/>
            <person name="Wu L."/>
            <person name="Ma J."/>
        </authorList>
    </citation>
    <scope>NUCLEOTIDE SEQUENCE [LARGE SCALE GENOMIC DNA]</scope>
    <source>
        <strain evidence="4">CGMCC 1.5362</strain>
    </source>
</reference>
<dbReference type="PROSITE" id="PS51257">
    <property type="entry name" value="PROKAR_LIPOPROTEIN"/>
    <property type="match status" value="1"/>
</dbReference>
<proteinExistence type="predicted"/>
<dbReference type="Proteomes" id="UP000662111">
    <property type="component" value="Unassembled WGS sequence"/>
</dbReference>
<protein>
    <recommendedName>
        <fullName evidence="5">DUF1795 domain-containing protein</fullName>
    </recommendedName>
</protein>